<sequence length="244" mass="28803">MYENFSFTISENKLTEDYKLPDIILGKQAEAIFEHLLSISSKYKLLASNRQIQNEKITIGEIDYLVQNLETEAYIHVEVACKFYLLDEAIESEFEGKWIGPNRKDTLLDKLNKLKEKQFPLLHRQESKRLLSELNIKASQFKQEHCILTSLYIPQKIDLHTLPIEYQECVVGTWISFEDLKLKSDYSYALPSKKQWLLPAESIENWLDHNEATIQINISIKEKRAVQVYEKKNAINRKFFVVWW</sequence>
<keyword evidence="2" id="KW-1185">Reference proteome</keyword>
<evidence type="ECO:0008006" key="3">
    <source>
        <dbReference type="Google" id="ProtNLM"/>
    </source>
</evidence>
<gene>
    <name evidence="1" type="ORF">ULMA_18480</name>
</gene>
<protein>
    <recommendedName>
        <fullName evidence="3">DUF1853 domain-containing protein</fullName>
    </recommendedName>
</protein>
<dbReference type="InterPro" id="IPR015003">
    <property type="entry name" value="DUF1853"/>
</dbReference>
<dbReference type="EMBL" id="BKCG01000004">
    <property type="protein sequence ID" value="GER59740.1"/>
    <property type="molecule type" value="Genomic_DNA"/>
</dbReference>
<accession>A0A5J4J172</accession>
<dbReference type="Pfam" id="PF08907">
    <property type="entry name" value="DUF1853"/>
    <property type="match status" value="1"/>
</dbReference>
<evidence type="ECO:0000313" key="2">
    <source>
        <dbReference type="Proteomes" id="UP000326509"/>
    </source>
</evidence>
<organism evidence="1 2">
    <name type="scientific">Patiriisocius marinus</name>
    <dbReference type="NCBI Taxonomy" id="1397112"/>
    <lineage>
        <taxon>Bacteria</taxon>
        <taxon>Pseudomonadati</taxon>
        <taxon>Bacteroidota</taxon>
        <taxon>Flavobacteriia</taxon>
        <taxon>Flavobacteriales</taxon>
        <taxon>Flavobacteriaceae</taxon>
        <taxon>Patiriisocius</taxon>
    </lineage>
</organism>
<evidence type="ECO:0000313" key="1">
    <source>
        <dbReference type="EMBL" id="GER59740.1"/>
    </source>
</evidence>
<name>A0A5J4J172_9FLAO</name>
<reference evidence="1 2" key="1">
    <citation type="submission" date="2019-08" db="EMBL/GenBank/DDBJ databases">
        <title>Draft genome sequence of Ulvibacter marinus type strain NBRC 109484.</title>
        <authorList>
            <person name="Kawano K."/>
            <person name="Ushijima N."/>
            <person name="Kihara M."/>
            <person name="Itoh H."/>
        </authorList>
    </citation>
    <scope>NUCLEOTIDE SEQUENCE [LARGE SCALE GENOMIC DNA]</scope>
    <source>
        <strain evidence="1 2">NBRC 109484</strain>
    </source>
</reference>
<proteinExistence type="predicted"/>
<comment type="caution">
    <text evidence="1">The sequence shown here is derived from an EMBL/GenBank/DDBJ whole genome shotgun (WGS) entry which is preliminary data.</text>
</comment>
<dbReference type="Proteomes" id="UP000326509">
    <property type="component" value="Unassembled WGS sequence"/>
</dbReference>
<dbReference type="OrthoDB" id="1466769at2"/>
<dbReference type="RefSeq" id="WP_161596086.1">
    <property type="nucleotide sequence ID" value="NZ_BKCG01000004.1"/>
</dbReference>
<dbReference type="AlphaFoldDB" id="A0A5J4J172"/>